<sequence length="741" mass="82372">MAARQPQKFSYAQPRSYTVSIKNVLTFPFRMCNPPPAIGKVRSCGVTPLYKVRLNDVLNREHLPPLGLKDFEEWLLFVELSPENLYFILWLREYRQRYEQWKSEVEFKAKKAPSAFPINWSAQFSTHLGMFYQRAKQTFFTPGSEYELNLSSSLLAPFHQENSAPYPDPQIFVPVEIETRRMLDESLRRFVAAQFNNVGNKRVLCGLVAGIIFVLLGTIPALSLSFTLAQSRWPRLAAFPGLWLGLTIIISSLNGICLGVYLFGDLRQLRKFELARPMISKPQPLPTDAYRFPSTPRPESANSILPMQQAHSSRLRPSSPGPGGLFNHRAFRSPSMTSGLTDYSVQTASSSTSDANGIQISPAYYDADEIDTSAMYEDNVSDDHFPNSGAKGGYVFNRDAQGNALANEEEIGSEYLSSTATFIHPWEFADEHEEEVAVKYPYRHQKVDTFDFDSLPKRLPVEKTSQSRVRSTDFRTSVPIIHEPQPARSTSRHSGITHMASYPAVPSSLSYTSLSPSPISPTGTTFNDPLIYPHTSIPSPVHALPNNHQLKLKLPDPRTAPPSQRPTSFLARFQERCGIARWRLQPGFLESAQPFSDNERSNNDHEIPPLSSSSYWLESPHARGAPASGIEKGRSARVRAGDDRATGWLPSRASSSASTTTAGLSFSRSSSLSDETSRAEKAKKRFKMISAVPPFAVPLTKILSPVIARGQWEIVVRSAAISFLVAWVVVGGLLAVPAMGS</sequence>
<dbReference type="OrthoDB" id="3232309at2759"/>
<feature type="compositionally biased region" description="Low complexity" evidence="1">
    <location>
        <begin position="651"/>
        <end position="670"/>
    </location>
</feature>
<feature type="region of interest" description="Disordered" evidence="1">
    <location>
        <begin position="593"/>
        <end position="670"/>
    </location>
</feature>
<accession>A0A9P6EQX7</accession>
<gene>
    <name evidence="3" type="ORF">CPB83DRAFT_880369</name>
</gene>
<dbReference type="AlphaFoldDB" id="A0A9P6EQX7"/>
<feature type="compositionally biased region" description="Basic and acidic residues" evidence="1">
    <location>
        <begin position="631"/>
        <end position="645"/>
    </location>
</feature>
<evidence type="ECO:0008006" key="5">
    <source>
        <dbReference type="Google" id="ProtNLM"/>
    </source>
</evidence>
<dbReference type="InterPro" id="IPR044926">
    <property type="entry name" value="RGS_subdomain_2"/>
</dbReference>
<dbReference type="SUPFAM" id="SSF48097">
    <property type="entry name" value="Regulator of G-protein signaling, RGS"/>
    <property type="match status" value="1"/>
</dbReference>
<feature type="transmembrane region" description="Helical" evidence="2">
    <location>
        <begin position="242"/>
        <end position="263"/>
    </location>
</feature>
<feature type="compositionally biased region" description="Basic and acidic residues" evidence="1">
    <location>
        <begin position="597"/>
        <end position="607"/>
    </location>
</feature>
<reference evidence="3" key="1">
    <citation type="submission" date="2020-11" db="EMBL/GenBank/DDBJ databases">
        <authorList>
            <consortium name="DOE Joint Genome Institute"/>
            <person name="Ahrendt S."/>
            <person name="Riley R."/>
            <person name="Andreopoulos W."/>
            <person name="Labutti K."/>
            <person name="Pangilinan J."/>
            <person name="Ruiz-Duenas F.J."/>
            <person name="Barrasa J.M."/>
            <person name="Sanchez-Garcia M."/>
            <person name="Camarero S."/>
            <person name="Miyauchi S."/>
            <person name="Serrano A."/>
            <person name="Linde D."/>
            <person name="Babiker R."/>
            <person name="Drula E."/>
            <person name="Ayuso-Fernandez I."/>
            <person name="Pacheco R."/>
            <person name="Padilla G."/>
            <person name="Ferreira P."/>
            <person name="Barriuso J."/>
            <person name="Kellner H."/>
            <person name="Castanera R."/>
            <person name="Alfaro M."/>
            <person name="Ramirez L."/>
            <person name="Pisabarro A.G."/>
            <person name="Kuo A."/>
            <person name="Tritt A."/>
            <person name="Lipzen A."/>
            <person name="He G."/>
            <person name="Yan M."/>
            <person name="Ng V."/>
            <person name="Cullen D."/>
            <person name="Martin F."/>
            <person name="Rosso M.-N."/>
            <person name="Henrissat B."/>
            <person name="Hibbett D."/>
            <person name="Martinez A.T."/>
            <person name="Grigoriev I.V."/>
        </authorList>
    </citation>
    <scope>NUCLEOTIDE SEQUENCE</scope>
    <source>
        <strain evidence="3">CBS 506.95</strain>
    </source>
</reference>
<dbReference type="Gene3D" id="1.10.167.10">
    <property type="entry name" value="Regulator of G-protein Signalling 4, domain 2"/>
    <property type="match status" value="1"/>
</dbReference>
<dbReference type="EMBL" id="MU157829">
    <property type="protein sequence ID" value="KAF9533262.1"/>
    <property type="molecule type" value="Genomic_DNA"/>
</dbReference>
<dbReference type="PANTHER" id="PTHR39466:SF1">
    <property type="entry name" value="RGS DOMAIN-CONTAINING PROTEIN"/>
    <property type="match status" value="1"/>
</dbReference>
<dbReference type="InterPro" id="IPR036305">
    <property type="entry name" value="RGS_sf"/>
</dbReference>
<feature type="compositionally biased region" description="Polar residues" evidence="1">
    <location>
        <begin position="300"/>
        <end position="311"/>
    </location>
</feature>
<protein>
    <recommendedName>
        <fullName evidence="5">RGS domain-containing protein</fullName>
    </recommendedName>
</protein>
<keyword evidence="2" id="KW-0472">Membrane</keyword>
<evidence type="ECO:0000256" key="2">
    <source>
        <dbReference type="SAM" id="Phobius"/>
    </source>
</evidence>
<evidence type="ECO:0000313" key="4">
    <source>
        <dbReference type="Proteomes" id="UP000807306"/>
    </source>
</evidence>
<keyword evidence="2" id="KW-1133">Transmembrane helix</keyword>
<keyword evidence="4" id="KW-1185">Reference proteome</keyword>
<feature type="transmembrane region" description="Helical" evidence="2">
    <location>
        <begin position="714"/>
        <end position="736"/>
    </location>
</feature>
<proteinExistence type="predicted"/>
<evidence type="ECO:0000256" key="1">
    <source>
        <dbReference type="SAM" id="MobiDB-lite"/>
    </source>
</evidence>
<dbReference type="Proteomes" id="UP000807306">
    <property type="component" value="Unassembled WGS sequence"/>
</dbReference>
<keyword evidence="2" id="KW-0812">Transmembrane</keyword>
<dbReference type="PANTHER" id="PTHR39466">
    <property type="entry name" value="RGS DOMAIN-CONTAINING PROTEIN"/>
    <property type="match status" value="1"/>
</dbReference>
<comment type="caution">
    <text evidence="3">The sequence shown here is derived from an EMBL/GenBank/DDBJ whole genome shotgun (WGS) entry which is preliminary data.</text>
</comment>
<name>A0A9P6EQX7_9AGAR</name>
<evidence type="ECO:0000313" key="3">
    <source>
        <dbReference type="EMBL" id="KAF9533262.1"/>
    </source>
</evidence>
<organism evidence="3 4">
    <name type="scientific">Crepidotus variabilis</name>
    <dbReference type="NCBI Taxonomy" id="179855"/>
    <lineage>
        <taxon>Eukaryota</taxon>
        <taxon>Fungi</taxon>
        <taxon>Dikarya</taxon>
        <taxon>Basidiomycota</taxon>
        <taxon>Agaricomycotina</taxon>
        <taxon>Agaricomycetes</taxon>
        <taxon>Agaricomycetidae</taxon>
        <taxon>Agaricales</taxon>
        <taxon>Agaricineae</taxon>
        <taxon>Crepidotaceae</taxon>
        <taxon>Crepidotus</taxon>
    </lineage>
</organism>
<feature type="transmembrane region" description="Helical" evidence="2">
    <location>
        <begin position="203"/>
        <end position="222"/>
    </location>
</feature>
<feature type="region of interest" description="Disordered" evidence="1">
    <location>
        <begin position="285"/>
        <end position="326"/>
    </location>
</feature>